<reference evidence="3 4" key="1">
    <citation type="journal article" date="2019" name="Int. J. Syst. Evol. Microbiol.">
        <title>Bifidobacterium jacchi sp. nov., isolated from the faeces of a baby common marmoset (Callithrix jacchus).</title>
        <authorList>
            <person name="Modesto M."/>
            <person name="Watanabe K."/>
            <person name="Arita M."/>
            <person name="Satti M."/>
            <person name="Oki K."/>
            <person name="Sciavilla P."/>
            <person name="Patavino C."/>
            <person name="Camma C."/>
            <person name="Michelini S."/>
            <person name="Sgorbati B."/>
            <person name="Mattarelli P."/>
        </authorList>
    </citation>
    <scope>NUCLEOTIDE SEQUENCE [LARGE SCALE GENOMIC DNA]</scope>
    <source>
        <strain evidence="3 4">MRM 9.3</strain>
    </source>
</reference>
<feature type="compositionally biased region" description="Pro residues" evidence="1">
    <location>
        <begin position="255"/>
        <end position="277"/>
    </location>
</feature>
<keyword evidence="4" id="KW-1185">Reference proteome</keyword>
<feature type="compositionally biased region" description="Acidic residues" evidence="1">
    <location>
        <begin position="245"/>
        <end position="254"/>
    </location>
</feature>
<accession>A0A5N5RCD7</accession>
<dbReference type="InterPro" id="IPR050972">
    <property type="entry name" value="SDr-like"/>
</dbReference>
<feature type="region of interest" description="Disordered" evidence="1">
    <location>
        <begin position="218"/>
        <end position="283"/>
    </location>
</feature>
<evidence type="ECO:0000256" key="2">
    <source>
        <dbReference type="SAM" id="Phobius"/>
    </source>
</evidence>
<dbReference type="Proteomes" id="UP000326336">
    <property type="component" value="Unassembled WGS sequence"/>
</dbReference>
<dbReference type="AlphaFoldDB" id="A0A5N5RCD7"/>
<dbReference type="EMBL" id="RQSP01000065">
    <property type="protein sequence ID" value="KAB5604145.1"/>
    <property type="molecule type" value="Genomic_DNA"/>
</dbReference>
<dbReference type="PANTHER" id="PTHR34403">
    <property type="entry name" value="TOL-PAL SYSTEM PROTEIN TOLA"/>
    <property type="match status" value="1"/>
</dbReference>
<feature type="region of interest" description="Disordered" evidence="1">
    <location>
        <begin position="376"/>
        <end position="410"/>
    </location>
</feature>
<keyword evidence="2" id="KW-0472">Membrane</keyword>
<feature type="transmembrane region" description="Helical" evidence="2">
    <location>
        <begin position="413"/>
        <end position="435"/>
    </location>
</feature>
<keyword evidence="2" id="KW-1133">Transmembrane helix</keyword>
<evidence type="ECO:0000256" key="1">
    <source>
        <dbReference type="SAM" id="MobiDB-lite"/>
    </source>
</evidence>
<dbReference type="PANTHER" id="PTHR34403:SF14">
    <property type="entry name" value="OS05G0225800 PROTEIN"/>
    <property type="match status" value="1"/>
</dbReference>
<feature type="compositionally biased region" description="Pro residues" evidence="1">
    <location>
        <begin position="380"/>
        <end position="400"/>
    </location>
</feature>
<protein>
    <submittedName>
        <fullName evidence="3">Uncharacterized protein</fullName>
    </submittedName>
</protein>
<organism evidence="3 4">
    <name type="scientific">Bifidobacterium jacchi</name>
    <dbReference type="NCBI Taxonomy" id="2490545"/>
    <lineage>
        <taxon>Bacteria</taxon>
        <taxon>Bacillati</taxon>
        <taxon>Actinomycetota</taxon>
        <taxon>Actinomycetes</taxon>
        <taxon>Bifidobacteriales</taxon>
        <taxon>Bifidobacteriaceae</taxon>
        <taxon>Bifidobacterium</taxon>
    </lineage>
</organism>
<comment type="caution">
    <text evidence="3">The sequence shown here is derived from an EMBL/GenBank/DDBJ whole genome shotgun (WGS) entry which is preliminary data.</text>
</comment>
<feature type="compositionally biased region" description="Low complexity" evidence="1">
    <location>
        <begin position="401"/>
        <end position="410"/>
    </location>
</feature>
<proteinExistence type="predicted"/>
<dbReference type="Gene3D" id="2.60.40.3630">
    <property type="match status" value="1"/>
</dbReference>
<evidence type="ECO:0000313" key="4">
    <source>
        <dbReference type="Proteomes" id="UP000326336"/>
    </source>
</evidence>
<evidence type="ECO:0000313" key="3">
    <source>
        <dbReference type="EMBL" id="KAB5604145.1"/>
    </source>
</evidence>
<keyword evidence="2" id="KW-0812">Transmembrane</keyword>
<gene>
    <name evidence="3" type="ORF">EHS19_10135</name>
</gene>
<name>A0A5N5RCD7_9BIFI</name>
<sequence length="439" mass="44184">MYTRTSLAWLGYLTASATGSATLRIDGESVGSLGEGEDASTVEVPVTVTNDDDSDYTSITLTPSGLPAGWSAAPVTIDGGLARGEKTTVTLPVTVAEGTKAGAKQSIAIKLTGRYAQSDDTLTGIENGSVTVAVEQNPVTIVGLKASTSQTDVQVDDSFDADAVTVTASFSDGSVRPLAAGEYALSARDASGADVDLAQPFAKAGKVTVTATANDGGETASFTIDVAEKTPVTPDPDPEPKPDPDPDPDPDPEPEPNPNPDPTPDPEPNPNPNPGPSVPGLSDLTETNRVADLVPVDSMVAGGSVTLRVGSAHAGRAVVVFMDAASGHVWSRGNVTVGTDGVVEAFAPARVGSYRVAVSTAGGALLWDVVSVTAKSETPAPQPTPTPKPTPKPAPKPAPTTPSKKPTMADTGASVAVVALAAVALAAAAGGVVLARRRA</sequence>